<evidence type="ECO:0000313" key="2">
    <source>
        <dbReference type="Proteomes" id="UP001162834"/>
    </source>
</evidence>
<name>A0A9E7BY59_9ACTN</name>
<evidence type="ECO:0000313" key="1">
    <source>
        <dbReference type="EMBL" id="UGS34230.1"/>
    </source>
</evidence>
<organism evidence="1 2">
    <name type="scientific">Capillimicrobium parvum</name>
    <dbReference type="NCBI Taxonomy" id="2884022"/>
    <lineage>
        <taxon>Bacteria</taxon>
        <taxon>Bacillati</taxon>
        <taxon>Actinomycetota</taxon>
        <taxon>Thermoleophilia</taxon>
        <taxon>Solirubrobacterales</taxon>
        <taxon>Capillimicrobiaceae</taxon>
        <taxon>Capillimicrobium</taxon>
    </lineage>
</organism>
<reference evidence="1" key="1">
    <citation type="journal article" date="2022" name="Int. J. Syst. Evol. Microbiol.">
        <title>Pseudomonas aegrilactucae sp. nov. and Pseudomonas morbosilactucae sp. nov., pathogens causing bacterial rot of lettuce in Japan.</title>
        <authorList>
            <person name="Sawada H."/>
            <person name="Fujikawa T."/>
            <person name="Satou M."/>
        </authorList>
    </citation>
    <scope>NUCLEOTIDE SEQUENCE</scope>
    <source>
        <strain evidence="1">0166_1</strain>
    </source>
</reference>
<keyword evidence="2" id="KW-1185">Reference proteome</keyword>
<dbReference type="EMBL" id="CP087164">
    <property type="protein sequence ID" value="UGS34230.1"/>
    <property type="molecule type" value="Genomic_DNA"/>
</dbReference>
<dbReference type="RefSeq" id="WP_259313919.1">
    <property type="nucleotide sequence ID" value="NZ_CP087164.1"/>
</dbReference>
<proteinExistence type="predicted"/>
<dbReference type="AlphaFoldDB" id="A0A9E7BY59"/>
<dbReference type="Proteomes" id="UP001162834">
    <property type="component" value="Chromosome"/>
</dbReference>
<accession>A0A9E7BY59</accession>
<gene>
    <name evidence="1" type="ORF">DSM104329_00603</name>
</gene>
<dbReference type="KEGG" id="sbae:DSM104329_00603"/>
<sequence>MLRRSLAAALAVARRTTGRRAKHRRLRIVAQSPKAGTPVRGEDAIVLKRGWTRLR</sequence>
<protein>
    <submittedName>
        <fullName evidence="1">Uncharacterized protein</fullName>
    </submittedName>
</protein>